<dbReference type="PANTHER" id="PTHR33254">
    <property type="entry name" value="4-HYDROXY-4-METHYL-2-OXOGLUTARATE ALDOLASE 3-RELATED"/>
    <property type="match status" value="1"/>
</dbReference>
<keyword evidence="1" id="KW-0460">Magnesium</keyword>
<keyword evidence="3" id="KW-1185">Reference proteome</keyword>
<proteinExistence type="predicted"/>
<dbReference type="InterPro" id="IPR036704">
    <property type="entry name" value="RraA/RraA-like_sf"/>
</dbReference>
<dbReference type="EMBL" id="CAICTM010001012">
    <property type="protein sequence ID" value="CAB9519405.1"/>
    <property type="molecule type" value="Genomic_DNA"/>
</dbReference>
<feature type="binding site" evidence="1">
    <location>
        <position position="158"/>
    </location>
    <ligand>
        <name>Mg(2+)</name>
        <dbReference type="ChEBI" id="CHEBI:18420"/>
    </ligand>
</feature>
<dbReference type="SUPFAM" id="SSF89562">
    <property type="entry name" value="RraA-like"/>
    <property type="match status" value="1"/>
</dbReference>
<evidence type="ECO:0000256" key="1">
    <source>
        <dbReference type="PIRSR" id="PIRSR605493-1"/>
    </source>
</evidence>
<dbReference type="InterPro" id="IPR005493">
    <property type="entry name" value="RraA/RraA-like"/>
</dbReference>
<name>A0A9N8EFE5_9STRA</name>
<dbReference type="PANTHER" id="PTHR33254:SF4">
    <property type="entry name" value="4-HYDROXY-4-METHYL-2-OXOGLUTARATE ALDOLASE 3-RELATED"/>
    <property type="match status" value="1"/>
</dbReference>
<evidence type="ECO:0000313" key="2">
    <source>
        <dbReference type="EMBL" id="CAB9519405.1"/>
    </source>
</evidence>
<dbReference type="OrthoDB" id="185936at2759"/>
<dbReference type="CDD" id="cd16841">
    <property type="entry name" value="RraA_family"/>
    <property type="match status" value="1"/>
</dbReference>
<keyword evidence="1" id="KW-0479">Metal-binding</keyword>
<feature type="binding site" evidence="1">
    <location>
        <position position="157"/>
    </location>
    <ligand>
        <name>substrate</name>
    </ligand>
</feature>
<dbReference type="Proteomes" id="UP001153069">
    <property type="component" value="Unassembled WGS sequence"/>
</dbReference>
<reference evidence="2" key="1">
    <citation type="submission" date="2020-06" db="EMBL/GenBank/DDBJ databases">
        <authorList>
            <consortium name="Plant Systems Biology data submission"/>
        </authorList>
    </citation>
    <scope>NUCLEOTIDE SEQUENCE</scope>
    <source>
        <strain evidence="2">D6</strain>
    </source>
</reference>
<protein>
    <submittedName>
        <fullName evidence="2">4-hydroxy-4-methyl-2-oxoglutarate aldolase</fullName>
    </submittedName>
</protein>
<sequence length="274" mass="29377">MMKATVIPTRMFRAIRRARKPCYCVARGLASVTGSAQIEALVTELEQVDTAALCDADKTLLAQLGTYAGIRLLKSNVRPINISDATSNHVMVGRARTVQCSERNDFLAVLHGLMLSEKGDVLMVDTCNSDRAVAGELFSLEAIQRGVKGIVIDGPMRDTVHVRDLPASMVRCYSTAVTPYSGTTQSPGILDVPITCGGVTVNPGDIVIGDNDGLIVADKDTLETLLPQAKMILDAEEKLKDGILRGKSLACLTSYEEHIEARLAGQTSSLGFKV</sequence>
<dbReference type="Pfam" id="PF03737">
    <property type="entry name" value="RraA-like"/>
    <property type="match status" value="1"/>
</dbReference>
<dbReference type="GO" id="GO:0046872">
    <property type="term" value="F:metal ion binding"/>
    <property type="evidence" value="ECO:0007669"/>
    <property type="project" value="UniProtKB-KW"/>
</dbReference>
<accession>A0A9N8EFE5</accession>
<comment type="cofactor">
    <cofactor evidence="1">
        <name>Mg(2+)</name>
        <dbReference type="ChEBI" id="CHEBI:18420"/>
    </cofactor>
</comment>
<evidence type="ECO:0000313" key="3">
    <source>
        <dbReference type="Proteomes" id="UP001153069"/>
    </source>
</evidence>
<comment type="caution">
    <text evidence="2">The sequence shown here is derived from an EMBL/GenBank/DDBJ whole genome shotgun (WGS) entry which is preliminary data.</text>
</comment>
<dbReference type="Gene3D" id="3.50.30.40">
    <property type="entry name" value="Ribonuclease E inhibitor RraA/RraA-like"/>
    <property type="match status" value="1"/>
</dbReference>
<dbReference type="AlphaFoldDB" id="A0A9N8EFE5"/>
<organism evidence="2 3">
    <name type="scientific">Seminavis robusta</name>
    <dbReference type="NCBI Taxonomy" id="568900"/>
    <lineage>
        <taxon>Eukaryota</taxon>
        <taxon>Sar</taxon>
        <taxon>Stramenopiles</taxon>
        <taxon>Ochrophyta</taxon>
        <taxon>Bacillariophyta</taxon>
        <taxon>Bacillariophyceae</taxon>
        <taxon>Bacillariophycidae</taxon>
        <taxon>Naviculales</taxon>
        <taxon>Naviculaceae</taxon>
        <taxon>Seminavis</taxon>
    </lineage>
</organism>
<gene>
    <name evidence="2" type="ORF">SEMRO_1014_G231400.1</name>
</gene>